<feature type="region of interest" description="Disordered" evidence="2">
    <location>
        <begin position="1"/>
        <end position="34"/>
    </location>
</feature>
<proteinExistence type="predicted"/>
<dbReference type="EMBL" id="AP022608">
    <property type="protein sequence ID" value="BBZ18562.1"/>
    <property type="molecule type" value="Genomic_DNA"/>
</dbReference>
<protein>
    <recommendedName>
        <fullName evidence="4">DUF4352 domain-containing protein</fullName>
    </recommendedName>
</protein>
<dbReference type="Proteomes" id="UP000466187">
    <property type="component" value="Chromosome"/>
</dbReference>
<keyword evidence="3" id="KW-0812">Transmembrane</keyword>
<dbReference type="Pfam" id="PF11611">
    <property type="entry name" value="DUF4352"/>
    <property type="match status" value="1"/>
</dbReference>
<dbReference type="InterPro" id="IPR029050">
    <property type="entry name" value="Immunoprotect_excell_Ig-like"/>
</dbReference>
<evidence type="ECO:0000313" key="5">
    <source>
        <dbReference type="EMBL" id="BBZ18562.1"/>
    </source>
</evidence>
<feature type="domain" description="DUF4352" evidence="4">
    <location>
        <begin position="106"/>
        <end position="214"/>
    </location>
</feature>
<gene>
    <name evidence="5" type="ORF">MGAD_28970</name>
</gene>
<dbReference type="RefSeq" id="WP_163687072.1">
    <property type="nucleotide sequence ID" value="NZ_AP022608.1"/>
</dbReference>
<dbReference type="KEGG" id="mgad:MGAD_28970"/>
<feature type="region of interest" description="Disordered" evidence="2">
    <location>
        <begin position="75"/>
        <end position="97"/>
    </location>
</feature>
<evidence type="ECO:0000259" key="4">
    <source>
        <dbReference type="Pfam" id="PF11611"/>
    </source>
</evidence>
<name>A0A7I7WNK9_MYCGU</name>
<dbReference type="InterPro" id="IPR029051">
    <property type="entry name" value="DUF4352"/>
</dbReference>
<feature type="transmembrane region" description="Helical" evidence="3">
    <location>
        <begin position="40"/>
        <end position="64"/>
    </location>
</feature>
<dbReference type="AlphaFoldDB" id="A0A7I7WNK9"/>
<feature type="compositionally biased region" description="Pro residues" evidence="2">
    <location>
        <begin position="1"/>
        <end position="13"/>
    </location>
</feature>
<keyword evidence="3" id="KW-1133">Transmembrane helix</keyword>
<evidence type="ECO:0000256" key="1">
    <source>
        <dbReference type="ARBA" id="ARBA00022729"/>
    </source>
</evidence>
<keyword evidence="3" id="KW-0472">Membrane</keyword>
<evidence type="ECO:0000256" key="3">
    <source>
        <dbReference type="SAM" id="Phobius"/>
    </source>
</evidence>
<organism evidence="5 6">
    <name type="scientific">Mycolicibacterium gadium</name>
    <name type="common">Mycobacterium gadium</name>
    <dbReference type="NCBI Taxonomy" id="1794"/>
    <lineage>
        <taxon>Bacteria</taxon>
        <taxon>Bacillati</taxon>
        <taxon>Actinomycetota</taxon>
        <taxon>Actinomycetes</taxon>
        <taxon>Mycobacteriales</taxon>
        <taxon>Mycobacteriaceae</taxon>
        <taxon>Mycolicibacterium</taxon>
    </lineage>
</organism>
<evidence type="ECO:0000256" key="2">
    <source>
        <dbReference type="SAM" id="MobiDB-lite"/>
    </source>
</evidence>
<sequence length="224" mass="22610">MPTPPTEPDLPPKTPRRLEAVPDPPAVDAPATPPDGNRSLVLRFGTACAALLVVLVGLAVYGFLIKDDADVQLSLPGSDGDPSETPAAAPTTNAPPMPGPTAGAIDGPLSFTVDGVEIGPKVVMSDAPLEKTADGVFVVVHMTVANIGTEPASFVGTFQKLQASGAIYPLADEATAYLGGTAVPLDPAATTVVSIAFDVPPGSVPEFLELHGEPGGPGIQVPLP</sequence>
<accession>A0A7I7WNK9</accession>
<dbReference type="Gene3D" id="2.60.40.1240">
    <property type="match status" value="1"/>
</dbReference>
<keyword evidence="1" id="KW-0732">Signal</keyword>
<evidence type="ECO:0000313" key="6">
    <source>
        <dbReference type="Proteomes" id="UP000466187"/>
    </source>
</evidence>
<feature type="compositionally biased region" description="Pro residues" evidence="2">
    <location>
        <begin position="22"/>
        <end position="33"/>
    </location>
</feature>
<reference evidence="5 6" key="1">
    <citation type="journal article" date="2019" name="Emerg. Microbes Infect.">
        <title>Comprehensive subspecies identification of 175 nontuberculous mycobacteria species based on 7547 genomic profiles.</title>
        <authorList>
            <person name="Matsumoto Y."/>
            <person name="Kinjo T."/>
            <person name="Motooka D."/>
            <person name="Nabeya D."/>
            <person name="Jung N."/>
            <person name="Uechi K."/>
            <person name="Horii T."/>
            <person name="Iida T."/>
            <person name="Fujita J."/>
            <person name="Nakamura S."/>
        </authorList>
    </citation>
    <scope>NUCLEOTIDE SEQUENCE [LARGE SCALE GENOMIC DNA]</scope>
    <source>
        <strain evidence="5 6">JCM 12688</strain>
    </source>
</reference>